<gene>
    <name evidence="2" type="ORF">AO501_27180</name>
</gene>
<organism evidence="2 3">
    <name type="scientific">Mycobacterium gordonae</name>
    <dbReference type="NCBI Taxonomy" id="1778"/>
    <lineage>
        <taxon>Bacteria</taxon>
        <taxon>Bacillati</taxon>
        <taxon>Actinomycetota</taxon>
        <taxon>Actinomycetes</taxon>
        <taxon>Mycobacteriales</taxon>
        <taxon>Mycobacteriaceae</taxon>
        <taxon>Mycobacterium</taxon>
    </lineage>
</organism>
<comment type="caution">
    <text evidence="2">The sequence shown here is derived from an EMBL/GenBank/DDBJ whole genome shotgun (WGS) entry which is preliminary data.</text>
</comment>
<evidence type="ECO:0000313" key="3">
    <source>
        <dbReference type="Proteomes" id="UP000051677"/>
    </source>
</evidence>
<reference evidence="2 3" key="1">
    <citation type="submission" date="2015-10" db="EMBL/GenBank/DDBJ databases">
        <title>Mycobacterium gordonae draft genome assembly.</title>
        <authorList>
            <person name="Ustinova V."/>
            <person name="Smirnova T."/>
            <person name="Blagodatskikh K."/>
            <person name="Varlamov D."/>
            <person name="Larionova E."/>
            <person name="Chernousova L."/>
        </authorList>
    </citation>
    <scope>NUCLEOTIDE SEQUENCE [LARGE SCALE GENOMIC DNA]</scope>
    <source>
        <strain evidence="2 3">CTRI 14-8773</strain>
    </source>
</reference>
<name>A0A0Q2RSC4_MYCGO</name>
<dbReference type="OrthoDB" id="4714376at2"/>
<proteinExistence type="predicted"/>
<evidence type="ECO:0000313" key="2">
    <source>
        <dbReference type="EMBL" id="KQH78147.1"/>
    </source>
</evidence>
<dbReference type="AlphaFoldDB" id="A0A0Q2RSC4"/>
<evidence type="ECO:0000256" key="1">
    <source>
        <dbReference type="SAM" id="Phobius"/>
    </source>
</evidence>
<dbReference type="Proteomes" id="UP000051677">
    <property type="component" value="Unassembled WGS sequence"/>
</dbReference>
<dbReference type="EMBL" id="LKTM01000224">
    <property type="protein sequence ID" value="KQH78147.1"/>
    <property type="molecule type" value="Genomic_DNA"/>
</dbReference>
<feature type="transmembrane region" description="Helical" evidence="1">
    <location>
        <begin position="99"/>
        <end position="121"/>
    </location>
</feature>
<dbReference type="RefSeq" id="WP_055578919.1">
    <property type="nucleotide sequence ID" value="NZ_LKTM01000224.1"/>
</dbReference>
<feature type="transmembrane region" description="Helical" evidence="1">
    <location>
        <begin position="30"/>
        <end position="54"/>
    </location>
</feature>
<keyword evidence="1" id="KW-0472">Membrane</keyword>
<sequence>MSKSVLVEHGEACEDLRVTARRTGETAVKVALLTGICMGVAAALTSVFPASAYWTQPFVCRGGYELAYRTSRYTQSSNRTSTSVHFQCAGTADGYDANVVLIGALQTVLVAVVLSAVLFAARVRARRQERR</sequence>
<keyword evidence="1" id="KW-0812">Transmembrane</keyword>
<accession>A0A0Q2RSC4</accession>
<keyword evidence="1" id="KW-1133">Transmembrane helix</keyword>
<protein>
    <submittedName>
        <fullName evidence="2">Uncharacterized protein</fullName>
    </submittedName>
</protein>